<comment type="caution">
    <text evidence="1">The sequence shown here is derived from an EMBL/GenBank/DDBJ whole genome shotgun (WGS) entry which is preliminary data.</text>
</comment>
<protein>
    <submittedName>
        <fullName evidence="1">Uncharacterized protein</fullName>
    </submittedName>
</protein>
<proteinExistence type="predicted"/>
<keyword evidence="2" id="KW-1185">Reference proteome</keyword>
<dbReference type="EMBL" id="JAPESX010001404">
    <property type="protein sequence ID" value="KAJ8114506.1"/>
    <property type="molecule type" value="Genomic_DNA"/>
</dbReference>
<dbReference type="Proteomes" id="UP001153334">
    <property type="component" value="Unassembled WGS sequence"/>
</dbReference>
<gene>
    <name evidence="1" type="ORF">ONZ43_g4889</name>
</gene>
<organism evidence="1 2">
    <name type="scientific">Nemania bipapillata</name>
    <dbReference type="NCBI Taxonomy" id="110536"/>
    <lineage>
        <taxon>Eukaryota</taxon>
        <taxon>Fungi</taxon>
        <taxon>Dikarya</taxon>
        <taxon>Ascomycota</taxon>
        <taxon>Pezizomycotina</taxon>
        <taxon>Sordariomycetes</taxon>
        <taxon>Xylariomycetidae</taxon>
        <taxon>Xylariales</taxon>
        <taxon>Xylariaceae</taxon>
        <taxon>Nemania</taxon>
    </lineage>
</organism>
<evidence type="ECO:0000313" key="2">
    <source>
        <dbReference type="Proteomes" id="UP001153334"/>
    </source>
</evidence>
<name>A0ACC2IH80_9PEZI</name>
<accession>A0ACC2IH80</accession>
<reference evidence="1" key="1">
    <citation type="submission" date="2022-11" db="EMBL/GenBank/DDBJ databases">
        <title>Genome Sequence of Nemania bipapillata.</title>
        <authorList>
            <person name="Buettner E."/>
        </authorList>
    </citation>
    <scope>NUCLEOTIDE SEQUENCE</scope>
    <source>
        <strain evidence="1">CP14</strain>
    </source>
</reference>
<evidence type="ECO:0000313" key="1">
    <source>
        <dbReference type="EMBL" id="KAJ8114506.1"/>
    </source>
</evidence>
<sequence>MPNNLREEAVKKSRGQDANPTQLGDPISLKAETSDYVPEEEEGGDRSPSPSAVSHSSSKRGTLREKAAKKLNGPNANPTQLGDPTSLKNETSPGMPVDSERGTKREEIVHRDSKL</sequence>